<accession>A0A5D4T9J2</accession>
<proteinExistence type="predicted"/>
<dbReference type="Proteomes" id="UP000324517">
    <property type="component" value="Unassembled WGS sequence"/>
</dbReference>
<evidence type="ECO:0000256" key="1">
    <source>
        <dbReference type="SAM" id="Coils"/>
    </source>
</evidence>
<keyword evidence="2" id="KW-1133">Transmembrane helix</keyword>
<gene>
    <name evidence="4" type="ORF">FZC75_10420</name>
</gene>
<keyword evidence="3" id="KW-0732">Signal</keyword>
<comment type="caution">
    <text evidence="4">The sequence shown here is derived from an EMBL/GenBank/DDBJ whole genome shotgun (WGS) entry which is preliminary data.</text>
</comment>
<sequence length="172" mass="19736">MLLITVLIFTCNSAYAVNQSTYVAVVDVKEFNNLKLEIYELQSKIENLTNENAELSKERQQMKTDIQILENENTNVIKAIESNFNTVSMLITIVGIIIGLGAIIVTVFSFKAVSKFINYKFNSKVETAFNDRFEDIKTNLYKKVDEKIEDRASGKLEEWDKKFTALFKVAKR</sequence>
<dbReference type="AlphaFoldDB" id="A0A5D4T9J2"/>
<feature type="signal peptide" evidence="3">
    <location>
        <begin position="1"/>
        <end position="16"/>
    </location>
</feature>
<feature type="chain" id="PRO_5038575602" evidence="3">
    <location>
        <begin position="17"/>
        <end position="172"/>
    </location>
</feature>
<evidence type="ECO:0000313" key="5">
    <source>
        <dbReference type="Proteomes" id="UP000324517"/>
    </source>
</evidence>
<feature type="transmembrane region" description="Helical" evidence="2">
    <location>
        <begin position="87"/>
        <end position="110"/>
    </location>
</feature>
<name>A0A5D4T9J2_9BACI</name>
<keyword evidence="2" id="KW-0472">Membrane</keyword>
<feature type="coiled-coil region" evidence="1">
    <location>
        <begin position="31"/>
        <end position="79"/>
    </location>
</feature>
<reference evidence="4 5" key="1">
    <citation type="submission" date="2019-08" db="EMBL/GenBank/DDBJ databases">
        <title>Bacillus genomes from the desert of Cuatro Cienegas, Coahuila.</title>
        <authorList>
            <person name="Olmedo-Alvarez G."/>
        </authorList>
    </citation>
    <scope>NUCLEOTIDE SEQUENCE [LARGE SCALE GENOMIC DNA]</scope>
    <source>
        <strain evidence="4 5">CH98b_3T</strain>
    </source>
</reference>
<dbReference type="EMBL" id="VTET01000004">
    <property type="protein sequence ID" value="TYS72360.1"/>
    <property type="molecule type" value="Genomic_DNA"/>
</dbReference>
<keyword evidence="1" id="KW-0175">Coiled coil</keyword>
<organism evidence="4 5">
    <name type="scientific">Sutcliffiella horikoshii</name>
    <dbReference type="NCBI Taxonomy" id="79883"/>
    <lineage>
        <taxon>Bacteria</taxon>
        <taxon>Bacillati</taxon>
        <taxon>Bacillota</taxon>
        <taxon>Bacilli</taxon>
        <taxon>Bacillales</taxon>
        <taxon>Bacillaceae</taxon>
        <taxon>Sutcliffiella</taxon>
    </lineage>
</organism>
<keyword evidence="2" id="KW-0812">Transmembrane</keyword>
<evidence type="ECO:0000256" key="3">
    <source>
        <dbReference type="SAM" id="SignalP"/>
    </source>
</evidence>
<protein>
    <submittedName>
        <fullName evidence="4">Uncharacterized protein</fullName>
    </submittedName>
</protein>
<evidence type="ECO:0000256" key="2">
    <source>
        <dbReference type="SAM" id="Phobius"/>
    </source>
</evidence>
<evidence type="ECO:0000313" key="4">
    <source>
        <dbReference type="EMBL" id="TYS72360.1"/>
    </source>
</evidence>